<dbReference type="EMBL" id="LK032498">
    <property type="protein sequence ID" value="CDY41466.1"/>
    <property type="molecule type" value="Genomic_DNA"/>
</dbReference>
<reference evidence="1 2" key="1">
    <citation type="journal article" date="2014" name="Science">
        <title>Plant genetics. Early allopolyploid evolution in the post-Neolithic Brassica napus oilseed genome.</title>
        <authorList>
            <person name="Chalhoub B."/>
            <person name="Denoeud F."/>
            <person name="Liu S."/>
            <person name="Parkin I.A."/>
            <person name="Tang H."/>
            <person name="Wang X."/>
            <person name="Chiquet J."/>
            <person name="Belcram H."/>
            <person name="Tong C."/>
            <person name="Samans B."/>
            <person name="Correa M."/>
            <person name="Da Silva C."/>
            <person name="Just J."/>
            <person name="Falentin C."/>
            <person name="Koh C.S."/>
            <person name="Le Clainche I."/>
            <person name="Bernard M."/>
            <person name="Bento P."/>
            <person name="Noel B."/>
            <person name="Labadie K."/>
            <person name="Alberti A."/>
            <person name="Charles M."/>
            <person name="Arnaud D."/>
            <person name="Guo H."/>
            <person name="Daviaud C."/>
            <person name="Alamery S."/>
            <person name="Jabbari K."/>
            <person name="Zhao M."/>
            <person name="Edger P.P."/>
            <person name="Chelaifa H."/>
            <person name="Tack D."/>
            <person name="Lassalle G."/>
            <person name="Mestiri I."/>
            <person name="Schnel N."/>
            <person name="Le Paslier M.C."/>
            <person name="Fan G."/>
            <person name="Renault V."/>
            <person name="Bayer P.E."/>
            <person name="Golicz A.A."/>
            <person name="Manoli S."/>
            <person name="Lee T.H."/>
            <person name="Thi V.H."/>
            <person name="Chalabi S."/>
            <person name="Hu Q."/>
            <person name="Fan C."/>
            <person name="Tollenaere R."/>
            <person name="Lu Y."/>
            <person name="Battail C."/>
            <person name="Shen J."/>
            <person name="Sidebottom C.H."/>
            <person name="Wang X."/>
            <person name="Canaguier A."/>
            <person name="Chauveau A."/>
            <person name="Berard A."/>
            <person name="Deniot G."/>
            <person name="Guan M."/>
            <person name="Liu Z."/>
            <person name="Sun F."/>
            <person name="Lim Y.P."/>
            <person name="Lyons E."/>
            <person name="Town C.D."/>
            <person name="Bancroft I."/>
            <person name="Wang X."/>
            <person name="Meng J."/>
            <person name="Ma J."/>
            <person name="Pires J.C."/>
            <person name="King G.J."/>
            <person name="Brunel D."/>
            <person name="Delourme R."/>
            <person name="Renard M."/>
            <person name="Aury J.M."/>
            <person name="Adams K.L."/>
            <person name="Batley J."/>
            <person name="Snowdon R.J."/>
            <person name="Tost J."/>
            <person name="Edwards D."/>
            <person name="Zhou Y."/>
            <person name="Hua W."/>
            <person name="Sharpe A.G."/>
            <person name="Paterson A.H."/>
            <person name="Guan C."/>
            <person name="Wincker P."/>
        </authorList>
    </citation>
    <scope>NUCLEOTIDE SEQUENCE [LARGE SCALE GENOMIC DNA]</scope>
    <source>
        <strain evidence="2">cv. Darmor-bzh</strain>
    </source>
</reference>
<evidence type="ECO:0000313" key="2">
    <source>
        <dbReference type="Proteomes" id="UP000028999"/>
    </source>
</evidence>
<protein>
    <submittedName>
        <fullName evidence="1">BnaA08g20680D protein</fullName>
    </submittedName>
</protein>
<organism evidence="1 2">
    <name type="scientific">Brassica napus</name>
    <name type="common">Rape</name>
    <dbReference type="NCBI Taxonomy" id="3708"/>
    <lineage>
        <taxon>Eukaryota</taxon>
        <taxon>Viridiplantae</taxon>
        <taxon>Streptophyta</taxon>
        <taxon>Embryophyta</taxon>
        <taxon>Tracheophyta</taxon>
        <taxon>Spermatophyta</taxon>
        <taxon>Magnoliopsida</taxon>
        <taxon>eudicotyledons</taxon>
        <taxon>Gunneridae</taxon>
        <taxon>Pentapetalae</taxon>
        <taxon>rosids</taxon>
        <taxon>malvids</taxon>
        <taxon>Brassicales</taxon>
        <taxon>Brassicaceae</taxon>
        <taxon>Brassiceae</taxon>
        <taxon>Brassica</taxon>
    </lineage>
</organism>
<keyword evidence="2" id="KW-1185">Reference proteome</keyword>
<name>A0A078HUQ9_BRANA</name>
<accession>A0A078HUQ9</accession>
<dbReference type="Proteomes" id="UP000028999">
    <property type="component" value="Unassembled WGS sequence"/>
</dbReference>
<dbReference type="PaxDb" id="3708-A0A078HUQ9"/>
<gene>
    <name evidence="1" type="primary">BnaA08g20680D</name>
    <name evidence="1" type="ORF">GSBRNA2T00073068001</name>
</gene>
<proteinExistence type="predicted"/>
<evidence type="ECO:0000313" key="1">
    <source>
        <dbReference type="EMBL" id="CDY41466.1"/>
    </source>
</evidence>
<sequence length="10" mass="1320">MHTSKLKRYR</sequence>